<dbReference type="InterPro" id="IPR044894">
    <property type="entry name" value="TubC_N_sf"/>
</dbReference>
<dbReference type="FunFam" id="3.40.50.980:FF:000001">
    <property type="entry name" value="Non-ribosomal peptide synthetase"/>
    <property type="match status" value="1"/>
</dbReference>
<dbReference type="PROSITE" id="PS50075">
    <property type="entry name" value="CARRIER"/>
    <property type="match status" value="1"/>
</dbReference>
<dbReference type="PROSITE" id="PS00012">
    <property type="entry name" value="PHOSPHOPANTETHEINE"/>
    <property type="match status" value="1"/>
</dbReference>
<dbReference type="GO" id="GO:0031177">
    <property type="term" value="F:phosphopantetheine binding"/>
    <property type="evidence" value="ECO:0007669"/>
    <property type="project" value="InterPro"/>
</dbReference>
<dbReference type="Gene3D" id="1.10.10.1830">
    <property type="entry name" value="Non-ribosomal peptide synthase, adenylation domain"/>
    <property type="match status" value="1"/>
</dbReference>
<reference evidence="5" key="1">
    <citation type="submission" date="2022-09" db="EMBL/GenBank/DDBJ databases">
        <authorList>
            <person name="Li Z.-J."/>
        </authorList>
    </citation>
    <scope>NUCLEOTIDE SEQUENCE</scope>
    <source>
        <strain evidence="5">TGB11</strain>
        <plasmid evidence="5">unnamed</plasmid>
    </source>
</reference>
<evidence type="ECO:0000256" key="2">
    <source>
        <dbReference type="ARBA" id="ARBA00022450"/>
    </source>
</evidence>
<dbReference type="InterPro" id="IPR009081">
    <property type="entry name" value="PP-bd_ACP"/>
</dbReference>
<dbReference type="EMBL" id="CP114589">
    <property type="protein sequence ID" value="WBA10281.1"/>
    <property type="molecule type" value="Genomic_DNA"/>
</dbReference>
<feature type="domain" description="Carrier" evidence="4">
    <location>
        <begin position="1045"/>
        <end position="1118"/>
    </location>
</feature>
<keyword evidence="2" id="KW-0596">Phosphopantetheine</keyword>
<geneLocation type="plasmid" evidence="5 6">
    <name>unnamed</name>
</geneLocation>
<dbReference type="PANTHER" id="PTHR45398">
    <property type="match status" value="1"/>
</dbReference>
<dbReference type="RefSeq" id="WP_269580305.1">
    <property type="nucleotide sequence ID" value="NZ_CP114589.1"/>
</dbReference>
<dbReference type="InterPro" id="IPR045851">
    <property type="entry name" value="AMP-bd_C_sf"/>
</dbReference>
<dbReference type="Gene3D" id="1.10.1200.10">
    <property type="entry name" value="ACP-like"/>
    <property type="match status" value="1"/>
</dbReference>
<keyword evidence="3" id="KW-0597">Phosphoprotein</keyword>
<dbReference type="PANTHER" id="PTHR45398:SF1">
    <property type="entry name" value="ENZYME, PUTATIVE (JCVI)-RELATED"/>
    <property type="match status" value="1"/>
</dbReference>
<dbReference type="PROSITE" id="PS00455">
    <property type="entry name" value="AMP_BINDING"/>
    <property type="match status" value="1"/>
</dbReference>
<dbReference type="Pfam" id="PF00550">
    <property type="entry name" value="PP-binding"/>
    <property type="match status" value="1"/>
</dbReference>
<dbReference type="Gene3D" id="3.30.300.30">
    <property type="match status" value="1"/>
</dbReference>
<dbReference type="Pfam" id="PF18563">
    <property type="entry name" value="TubC_N"/>
    <property type="match status" value="1"/>
</dbReference>
<evidence type="ECO:0000256" key="1">
    <source>
        <dbReference type="ARBA" id="ARBA00001957"/>
    </source>
</evidence>
<dbReference type="InterPro" id="IPR006162">
    <property type="entry name" value="Ppantetheine_attach_site"/>
</dbReference>
<evidence type="ECO:0000259" key="4">
    <source>
        <dbReference type="PROSITE" id="PS50075"/>
    </source>
</evidence>
<dbReference type="InterPro" id="IPR042099">
    <property type="entry name" value="ANL_N_sf"/>
</dbReference>
<dbReference type="CDD" id="cd19531">
    <property type="entry name" value="LCL_NRPS-like"/>
    <property type="match status" value="1"/>
</dbReference>
<protein>
    <submittedName>
        <fullName evidence="5">Amino acid adenylation domain-containing protein</fullName>
    </submittedName>
</protein>
<dbReference type="InterPro" id="IPR010071">
    <property type="entry name" value="AA_adenyl_dom"/>
</dbReference>
<dbReference type="GO" id="GO:0003824">
    <property type="term" value="F:catalytic activity"/>
    <property type="evidence" value="ECO:0007669"/>
    <property type="project" value="InterPro"/>
</dbReference>
<dbReference type="SUPFAM" id="SSF47336">
    <property type="entry name" value="ACP-like"/>
    <property type="match status" value="1"/>
</dbReference>
<dbReference type="Gene3D" id="3.30.559.30">
    <property type="entry name" value="Nonribosomal peptide synthetase, condensation domain"/>
    <property type="match status" value="3"/>
</dbReference>
<proteinExistence type="predicted"/>
<comment type="cofactor">
    <cofactor evidence="1">
        <name>pantetheine 4'-phosphate</name>
        <dbReference type="ChEBI" id="CHEBI:47942"/>
    </cofactor>
</comment>
<dbReference type="InterPro" id="IPR001242">
    <property type="entry name" value="Condensation_dom"/>
</dbReference>
<sequence>MTDMISFLADLERKGIRLALNEKGQLVSQCSKQAMTPEIGQQIRTHKEAIIRCLRARQAYEQPIPVQQDKTGPLSFSQSGLWFIEQYEDNSHLYNMPVHFRLTGKLDVNALEYAFAALKDKHASLRTRFVRNRHGKGEQHIDDQATLTVTHHDLSHLDKEAREKALLRRVEEDIYQSFDLEKGGLTRVELIRLDEEEHLLMLTQHHIISDGWSVKNMFADFEQAFLAYQNNQLAPLKPTDVNYIDYAHWLNSPAFRDYHQEFRPFWVERLKGIPEVHALPLDKPRPASHNNDGALVFSTISLTKWQQFQRLCQQNSCSYFIGLHAIFSLLMARLGGEKDVVIGTPLAYRERGDIEDVVGFFVNTIVLRTLLDEHATFIDYLQYCREQDLAAFDHQLFRFESLSEAIGADRTTAHNPIFQIMLVYQAKVDFNDLIPGCGAVEEPSPVLPAKTDLSLKVTELVDGVRLEWLYSKGIFEHQTIARFADMFLRLLDGILAAPETEVMALPLVEQAHQNQVGKALASLPTRVEANRLVHDQMSHHAAVSPTQRAVTGSDGTLSYQALEQAANRLAHYLLAQGSNRQAPGAETKVGVVASRTTQYAVSVLAVWKAGMSYVPLDPAYPTARLQHFVDDAQLSLVIAPDALFAQSHPSLTGCEVLNLTEPSTTKQLSATGQTPPTPTVKENDVAYVIYTSGSTGLPKGVEVEHGAFTNLLTDHTTRLGLNGDSVMLNPMSLAFDAGNMTAILPLFAGAHLVFGKPDETLLDQADFCGATHMISATALFAAMVPRPLRTLHTVAFGGEACPATLATSWQDKLRLLNMYGPTEFTVTALVKELKPGEPVTIGQPVDNTQALIVDERGQLCPVGVAGELCLAGLGLARGYLNQPELTASAFVTLTIAGQRVRCYRTGDKARWLNNGDVEYLGRLDQQIKLRGYRIELAEIENQLAKVAPQLNQVRVVLSGEGAQCQLVAYATMQSASFSDNSVDKVTVDKVTVDVGKILSEANRILPEYMVPAELIVLDELPLTVNGKLDVSRLPARQRTAQHYAQPETDMETDVLAVWRDVLNTELGVEDDFFRLGGDSILSIQLNTRLRDAGFPCTVKDVFEAKTVRKLCRTLTARAETEQAVDAEQGQLSGDFALHPIQHWFDAQPFARPAHWNQAVILAIPNLDNTRLNEMMSKLLAHHDALRLRVVEEGGTRRQRYQASVVVPELKELDASAMTEEALYDALTTLQSQFDLVNGPIMAWARIRHLPVQDEQSQQTGLFLAFHHWVIDAVSWRIIADDLRRLSQGLPLADKTSSYRQWGEALRDYANRHSAQFDFWYRQLDNVSEGASSTLPAVLNKDADGNVTPSHARLQLDHADTARLVGPANTAFSTEVRDLLLSALSVTLNALGWGDQATVMLEGHGREEIDAQLDVSRTVGWFTSTYPCRVSVRPTLAETIKHVKEALREVPDNGVGFNALRCFHPQGEQLTFSPIVLNYLGRQTQKHDQSVEHWRPVPIVPGQTASPLNPGAELLSLHGGIDDGQLTLRQVGVLDQTLSEQFMAAFKANLVKLVHDCEQHSRLYGRLSTPSDFPLVNLTQRELDRLSERFDIEALLPASSLQQSMFVHQRRCPDDEAYLLQTPIRYRQSVDRVRYQQAWQVVVSAFPALRTVISGPYGVDNQLIQVVQRQIDVPFEWVELADEEAPATQIAAYCQQDRQRGIALDGEALMRVRCFRLADDDIQVIFSCHHAVIDGWSGPRLFAALHQAYEALSDPNNSLSPSLLPVDEAYIAHAEYAVKVRPDVEAFWAERALSTVKADDLTRLFGPDFASLPRQRQPEVVRTVLNEQEQAALQHFAREVGVTHSTVVQFAWHRLVAQECGLPSGKTTTIVGNVVPGRDAPVTGIDSSVGLYINTLPLIIEWKNHLPLAEQLRALQDEAMALNQYSTQSLIGLHAGRRSVFDSVFVYENYPRAQTKGSHDLKTPGAMLYPEFGSAFEKVEVPLSLVVNEIGGQLSLRFEFDGAQVEPSRARDVLRQWRASLLEVIAADPQQMLPLASTDSLPEAPVDIAPQGVRNQPPQTIIPSGYPPESQYASEVARLVSEVWQQSTDLSVTPESPYWYQPLCALGISSLAAVGLVQRLNYALNMHDVSAMGVAQPITLAFLYQHATPDAVCRALSVGRAQSAQPPISEQLAMEASDAGE</sequence>
<evidence type="ECO:0000313" key="5">
    <source>
        <dbReference type="EMBL" id="WBA10281.1"/>
    </source>
</evidence>
<dbReference type="Gene3D" id="3.40.50.12780">
    <property type="entry name" value="N-terminal domain of ligase-like"/>
    <property type="match status" value="1"/>
</dbReference>
<gene>
    <name evidence="5" type="ORF">N8M53_13050</name>
</gene>
<dbReference type="InterPro" id="IPR020806">
    <property type="entry name" value="PKS_PP-bd"/>
</dbReference>
<dbReference type="SMART" id="SM00823">
    <property type="entry name" value="PKS_PP"/>
    <property type="match status" value="2"/>
</dbReference>
<dbReference type="SUPFAM" id="SSF56801">
    <property type="entry name" value="Acetyl-CoA synthetase-like"/>
    <property type="match status" value="1"/>
</dbReference>
<evidence type="ECO:0000313" key="6">
    <source>
        <dbReference type="Proteomes" id="UP001164748"/>
    </source>
</evidence>
<dbReference type="InterPro" id="IPR023213">
    <property type="entry name" value="CAT-like_dom_sf"/>
</dbReference>
<dbReference type="Pfam" id="PF00501">
    <property type="entry name" value="AMP-binding"/>
    <property type="match status" value="1"/>
</dbReference>
<dbReference type="InterPro" id="IPR041464">
    <property type="entry name" value="TubC_N"/>
</dbReference>
<dbReference type="Proteomes" id="UP001164748">
    <property type="component" value="Plasmid unnamed"/>
</dbReference>
<dbReference type="InterPro" id="IPR010060">
    <property type="entry name" value="NRPS_synth"/>
</dbReference>
<dbReference type="InterPro" id="IPR020845">
    <property type="entry name" value="AMP-binding_CS"/>
</dbReference>
<dbReference type="Pfam" id="PF00668">
    <property type="entry name" value="Condensation"/>
    <property type="match status" value="3"/>
</dbReference>
<dbReference type="SUPFAM" id="SSF52777">
    <property type="entry name" value="CoA-dependent acyltransferases"/>
    <property type="match status" value="6"/>
</dbReference>
<organism evidence="5 6">
    <name type="scientific">Salinivibrio kushneri</name>
    <dbReference type="NCBI Taxonomy" id="1908198"/>
    <lineage>
        <taxon>Bacteria</taxon>
        <taxon>Pseudomonadati</taxon>
        <taxon>Pseudomonadota</taxon>
        <taxon>Gammaproteobacteria</taxon>
        <taxon>Vibrionales</taxon>
        <taxon>Vibrionaceae</taxon>
        <taxon>Salinivibrio</taxon>
    </lineage>
</organism>
<keyword evidence="5" id="KW-0614">Plasmid</keyword>
<dbReference type="CDD" id="cd05930">
    <property type="entry name" value="A_NRPS"/>
    <property type="match status" value="1"/>
</dbReference>
<dbReference type="Gene3D" id="3.30.559.10">
    <property type="entry name" value="Chloramphenicol acetyltransferase-like domain"/>
    <property type="match status" value="3"/>
</dbReference>
<dbReference type="NCBIfam" id="TIGR01720">
    <property type="entry name" value="NRPS-para261"/>
    <property type="match status" value="1"/>
</dbReference>
<name>A0AA47KNN0_9GAMM</name>
<dbReference type="InterPro" id="IPR000873">
    <property type="entry name" value="AMP-dep_synth/lig_dom"/>
</dbReference>
<dbReference type="NCBIfam" id="TIGR01733">
    <property type="entry name" value="AA-adenyl-dom"/>
    <property type="match status" value="1"/>
</dbReference>
<accession>A0AA47KNN0</accession>
<evidence type="ECO:0000256" key="3">
    <source>
        <dbReference type="ARBA" id="ARBA00022553"/>
    </source>
</evidence>
<dbReference type="InterPro" id="IPR036736">
    <property type="entry name" value="ACP-like_sf"/>
</dbReference>